<dbReference type="OrthoDB" id="120660at2"/>
<feature type="region of interest" description="Disordered" evidence="1">
    <location>
        <begin position="1"/>
        <end position="21"/>
    </location>
</feature>
<protein>
    <submittedName>
        <fullName evidence="2">Uncharacterized protein</fullName>
    </submittedName>
</protein>
<dbReference type="Pfam" id="PF19736">
    <property type="entry name" value="DUF6226"/>
    <property type="match status" value="1"/>
</dbReference>
<feature type="region of interest" description="Disordered" evidence="1">
    <location>
        <begin position="39"/>
        <end position="58"/>
    </location>
</feature>
<dbReference type="Proteomes" id="UP000217889">
    <property type="component" value="Chromosome"/>
</dbReference>
<evidence type="ECO:0000313" key="3">
    <source>
        <dbReference type="Proteomes" id="UP000217889"/>
    </source>
</evidence>
<dbReference type="RefSeq" id="WP_096800238.1">
    <property type="nucleotide sequence ID" value="NZ_CP023564.1"/>
</dbReference>
<sequence length="263" mass="28486">MTTNAPTWWDAHRPSSEQDEPFSRELLDLLDAVETAFAETAAGTPGWEDPHDGPDGDWRDALEEEYSRCLAPGKYRILWARADAWTQVLFARGWADAAEIADGASLPWLIEPLTARHRATVLRPRRPGAQPLTLLRTAPDDATGSTDLTGADAQLPGLVIGLGEPIVPVETVPDCGCDACDSGSADLLEALDSTILSIVDGSFEVTLSPGTESQRTSFGGSLSSDDERVTVSAQISAGPWADDWTPRTLIPPVEPVRRPRWFR</sequence>
<feature type="compositionally biased region" description="Basic and acidic residues" evidence="1">
    <location>
        <begin position="48"/>
        <end position="58"/>
    </location>
</feature>
<feature type="compositionally biased region" description="Basic and acidic residues" evidence="1">
    <location>
        <begin position="10"/>
        <end position="21"/>
    </location>
</feature>
<evidence type="ECO:0000313" key="2">
    <source>
        <dbReference type="EMBL" id="ATG55778.1"/>
    </source>
</evidence>
<dbReference type="KEGG" id="bgg:CFK41_14085"/>
<dbReference type="EMBL" id="CP023564">
    <property type="protein sequence ID" value="ATG55778.1"/>
    <property type="molecule type" value="Genomic_DNA"/>
</dbReference>
<reference evidence="2 3" key="1">
    <citation type="journal article" date="2014" name="Int. J. Syst. Evol. Microbiol.">
        <title>Brachybacterium ginsengisoli sp. nov., isolated from soil of a ginseng field.</title>
        <authorList>
            <person name="Hoang V.A."/>
            <person name="Kim Y.J."/>
            <person name="Nguyen N.L."/>
            <person name="Yang D.C."/>
        </authorList>
    </citation>
    <scope>NUCLEOTIDE SEQUENCE [LARGE SCALE GENOMIC DNA]</scope>
    <source>
        <strain evidence="2 3">DCY80</strain>
    </source>
</reference>
<organism evidence="2 3">
    <name type="scientific">Brachybacterium ginsengisoli</name>
    <dbReference type="NCBI Taxonomy" id="1331682"/>
    <lineage>
        <taxon>Bacteria</taxon>
        <taxon>Bacillati</taxon>
        <taxon>Actinomycetota</taxon>
        <taxon>Actinomycetes</taxon>
        <taxon>Micrococcales</taxon>
        <taxon>Dermabacteraceae</taxon>
        <taxon>Brachybacterium</taxon>
    </lineage>
</organism>
<evidence type="ECO:0000256" key="1">
    <source>
        <dbReference type="SAM" id="MobiDB-lite"/>
    </source>
</evidence>
<dbReference type="AlphaFoldDB" id="A0A291GZW8"/>
<dbReference type="InterPro" id="IPR045773">
    <property type="entry name" value="DUF6226"/>
</dbReference>
<name>A0A291GZW8_9MICO</name>
<accession>A0A291GZW8</accession>
<proteinExistence type="predicted"/>
<gene>
    <name evidence="2" type="ORF">CFK41_14085</name>
</gene>
<keyword evidence="3" id="KW-1185">Reference proteome</keyword>